<evidence type="ECO:0000259" key="9">
    <source>
        <dbReference type="PROSITE" id="PS50004"/>
    </source>
</evidence>
<evidence type="ECO:0000256" key="4">
    <source>
        <dbReference type="ARBA" id="ARBA00022741"/>
    </source>
</evidence>
<dbReference type="Pfam" id="PF00168">
    <property type="entry name" value="C2"/>
    <property type="match status" value="1"/>
</dbReference>
<dbReference type="InterPro" id="IPR011009">
    <property type="entry name" value="Kinase-like_dom_sf"/>
</dbReference>
<evidence type="ECO:0000256" key="2">
    <source>
        <dbReference type="ARBA" id="ARBA00022553"/>
    </source>
</evidence>
<evidence type="ECO:0000256" key="8">
    <source>
        <dbReference type="SAM" id="MobiDB-lite"/>
    </source>
</evidence>
<protein>
    <submittedName>
        <fullName evidence="12">Uncharacterized protein</fullName>
    </submittedName>
</protein>
<reference evidence="12" key="1">
    <citation type="submission" date="2020-01" db="EMBL/GenBank/DDBJ databases">
        <title>Genome Sequencing of Three Apophysomyces-Like Fungal Strains Confirms a Novel Fungal Genus in the Mucoromycota with divergent Burkholderia-like Endosymbiotic Bacteria.</title>
        <authorList>
            <person name="Stajich J.E."/>
            <person name="Macias A.M."/>
            <person name="Carter-House D."/>
            <person name="Lovett B."/>
            <person name="Kasson L.R."/>
            <person name="Berry K."/>
            <person name="Grigoriev I."/>
            <person name="Chang Y."/>
            <person name="Spatafora J."/>
            <person name="Kasson M.T."/>
        </authorList>
    </citation>
    <scope>NUCLEOTIDE SEQUENCE</scope>
    <source>
        <strain evidence="12">NRRL A-21654</strain>
    </source>
</reference>
<gene>
    <name evidence="12" type="ORF">EC973_002047</name>
</gene>
<organism evidence="12 13">
    <name type="scientific">Apophysomyces ossiformis</name>
    <dbReference type="NCBI Taxonomy" id="679940"/>
    <lineage>
        <taxon>Eukaryota</taxon>
        <taxon>Fungi</taxon>
        <taxon>Fungi incertae sedis</taxon>
        <taxon>Mucoromycota</taxon>
        <taxon>Mucoromycotina</taxon>
        <taxon>Mucoromycetes</taxon>
        <taxon>Mucorales</taxon>
        <taxon>Mucorineae</taxon>
        <taxon>Mucoraceae</taxon>
        <taxon>Apophysomyces</taxon>
    </lineage>
</organism>
<comment type="caution">
    <text evidence="12">The sequence shown here is derived from an EMBL/GenBank/DDBJ whole genome shotgun (WGS) entry which is preliminary data.</text>
</comment>
<evidence type="ECO:0000256" key="5">
    <source>
        <dbReference type="ARBA" id="ARBA00022777"/>
    </source>
</evidence>
<dbReference type="InterPro" id="IPR017441">
    <property type="entry name" value="Protein_kinase_ATP_BS"/>
</dbReference>
<dbReference type="Proteomes" id="UP000605846">
    <property type="component" value="Unassembled WGS sequence"/>
</dbReference>
<dbReference type="GO" id="GO:0005524">
    <property type="term" value="F:ATP binding"/>
    <property type="evidence" value="ECO:0007669"/>
    <property type="project" value="UniProtKB-UniRule"/>
</dbReference>
<keyword evidence="13" id="KW-1185">Reference proteome</keyword>
<keyword evidence="6 7" id="KW-0067">ATP-binding</keyword>
<dbReference type="AlphaFoldDB" id="A0A8H7BH64"/>
<dbReference type="InterPro" id="IPR000008">
    <property type="entry name" value="C2_dom"/>
</dbReference>
<dbReference type="InterPro" id="IPR008271">
    <property type="entry name" value="Ser/Thr_kinase_AS"/>
</dbReference>
<feature type="domain" description="Protein kinase" evidence="10">
    <location>
        <begin position="217"/>
        <end position="474"/>
    </location>
</feature>
<dbReference type="FunFam" id="3.30.200.20:FF:000042">
    <property type="entry name" value="Aurora kinase A"/>
    <property type="match status" value="1"/>
</dbReference>
<dbReference type="Gene3D" id="2.60.40.150">
    <property type="entry name" value="C2 domain"/>
    <property type="match status" value="1"/>
</dbReference>
<evidence type="ECO:0000256" key="6">
    <source>
        <dbReference type="ARBA" id="ARBA00022840"/>
    </source>
</evidence>
<dbReference type="PROSITE" id="PS00108">
    <property type="entry name" value="PROTEIN_KINASE_ST"/>
    <property type="match status" value="1"/>
</dbReference>
<dbReference type="Gene3D" id="1.10.510.10">
    <property type="entry name" value="Transferase(Phosphotransferase) domain 1"/>
    <property type="match status" value="1"/>
</dbReference>
<dbReference type="PROSITE" id="PS50004">
    <property type="entry name" value="C2"/>
    <property type="match status" value="1"/>
</dbReference>
<dbReference type="InterPro" id="IPR045270">
    <property type="entry name" value="STKc_AGC"/>
</dbReference>
<proteinExistence type="predicted"/>
<keyword evidence="1" id="KW-0723">Serine/threonine-protein kinase</keyword>
<evidence type="ECO:0000259" key="11">
    <source>
        <dbReference type="PROSITE" id="PS51285"/>
    </source>
</evidence>
<dbReference type="CDD" id="cd05123">
    <property type="entry name" value="STKc_AGC"/>
    <property type="match status" value="1"/>
</dbReference>
<keyword evidence="3" id="KW-0808">Transferase</keyword>
<sequence length="573" mass="64180">MTDYTDSLIKNLVHSAPKLSTASLSERLNQLTETLRYARSSLSLASLTHVLAGAKPSPSASSSNSSKTSSSGTLELHLIEGRNLAVANPKNADIYCLLACEGSVTSTPGAKVNPSADVFELAIKASSPKWQYTTAFDVSNDEVEYQVFVYDRGNRLPNGDERCLGMVTVKPTLTSRKTVDMWFKLEPHRIGEEASGEIRLQATWTMNSSSKLTPESFRMIRLLGHGSFGKVYQVVKRDTGRTYAMKVLSKRALIAQNEVAHTLTERNVLIRTFKHPYVVSLKFSFQTSEYLFLVMDYIPGGEMFAYLQQHQRLSEAQARFYLAEIVCALEAIHAHDVVYRDLKPENILLDADGHIALTDFGLSKELKDEKTTRTFCGTSEYLAPEMVLRKSYTAMIDWWSLGILMYEMLTGAPPFHAAQLDTLYSRICHAPIKFRSSLGLSNECKDLILSLLQRDPNERLGKHGAKEIKAHPWFKDVQWSLVAEKRTRAPYIPPSTPADKPHAPRPIGIPRKKNSTSTIQTIDSTDSQAISFLSRKGTSLSTSNQSVFRGFSYVREASYRKSSYLSDDEDDIW</sequence>
<dbReference type="GO" id="GO:0004674">
    <property type="term" value="F:protein serine/threonine kinase activity"/>
    <property type="evidence" value="ECO:0007669"/>
    <property type="project" value="UniProtKB-KW"/>
</dbReference>
<dbReference type="FunFam" id="1.10.510.10:FF:000008">
    <property type="entry name" value="Non-specific serine/threonine protein kinase"/>
    <property type="match status" value="1"/>
</dbReference>
<evidence type="ECO:0000313" key="12">
    <source>
        <dbReference type="EMBL" id="KAF7723403.1"/>
    </source>
</evidence>
<name>A0A8H7BH64_9FUNG</name>
<feature type="domain" description="AGC-kinase C-terminal" evidence="11">
    <location>
        <begin position="475"/>
        <end position="563"/>
    </location>
</feature>
<dbReference type="PANTHER" id="PTHR24351">
    <property type="entry name" value="RIBOSOMAL PROTEIN S6 KINASE"/>
    <property type="match status" value="1"/>
</dbReference>
<dbReference type="Gene3D" id="3.30.200.20">
    <property type="entry name" value="Phosphorylase Kinase, domain 1"/>
    <property type="match status" value="1"/>
</dbReference>
<feature type="binding site" evidence="7">
    <location>
        <position position="246"/>
    </location>
    <ligand>
        <name>ATP</name>
        <dbReference type="ChEBI" id="CHEBI:30616"/>
    </ligand>
</feature>
<dbReference type="SMART" id="SM00220">
    <property type="entry name" value="S_TKc"/>
    <property type="match status" value="1"/>
</dbReference>
<keyword evidence="4 7" id="KW-0547">Nucleotide-binding</keyword>
<keyword evidence="5" id="KW-0418">Kinase</keyword>
<dbReference type="InterPro" id="IPR000719">
    <property type="entry name" value="Prot_kinase_dom"/>
</dbReference>
<evidence type="ECO:0000256" key="1">
    <source>
        <dbReference type="ARBA" id="ARBA00022527"/>
    </source>
</evidence>
<dbReference type="SUPFAM" id="SSF56112">
    <property type="entry name" value="Protein kinase-like (PK-like)"/>
    <property type="match status" value="1"/>
</dbReference>
<dbReference type="OrthoDB" id="63267at2759"/>
<evidence type="ECO:0000313" key="13">
    <source>
        <dbReference type="Proteomes" id="UP000605846"/>
    </source>
</evidence>
<evidence type="ECO:0000259" key="10">
    <source>
        <dbReference type="PROSITE" id="PS50011"/>
    </source>
</evidence>
<dbReference type="PROSITE" id="PS00107">
    <property type="entry name" value="PROTEIN_KINASE_ATP"/>
    <property type="match status" value="1"/>
</dbReference>
<evidence type="ECO:0000256" key="7">
    <source>
        <dbReference type="PROSITE-ProRule" id="PRU10141"/>
    </source>
</evidence>
<dbReference type="InterPro" id="IPR000961">
    <property type="entry name" value="AGC-kinase_C"/>
</dbReference>
<evidence type="ECO:0000256" key="3">
    <source>
        <dbReference type="ARBA" id="ARBA00022679"/>
    </source>
</evidence>
<dbReference type="InterPro" id="IPR035892">
    <property type="entry name" value="C2_domain_sf"/>
</dbReference>
<feature type="domain" description="C2" evidence="9">
    <location>
        <begin position="55"/>
        <end position="183"/>
    </location>
</feature>
<dbReference type="Pfam" id="PF00069">
    <property type="entry name" value="Pkinase"/>
    <property type="match status" value="1"/>
</dbReference>
<dbReference type="PROSITE" id="PS51285">
    <property type="entry name" value="AGC_KINASE_CTER"/>
    <property type="match status" value="1"/>
</dbReference>
<accession>A0A8H7BH64</accession>
<dbReference type="EMBL" id="JABAYA010000153">
    <property type="protein sequence ID" value="KAF7723403.1"/>
    <property type="molecule type" value="Genomic_DNA"/>
</dbReference>
<keyword evidence="2" id="KW-0597">Phosphoprotein</keyword>
<feature type="region of interest" description="Disordered" evidence="8">
    <location>
        <begin position="490"/>
        <end position="518"/>
    </location>
</feature>
<dbReference type="PROSITE" id="PS50011">
    <property type="entry name" value="PROTEIN_KINASE_DOM"/>
    <property type="match status" value="1"/>
</dbReference>
<dbReference type="SUPFAM" id="SSF49562">
    <property type="entry name" value="C2 domain (Calcium/lipid-binding domain, CaLB)"/>
    <property type="match status" value="1"/>
</dbReference>